<sequence length="335" mass="36881" precursor="true">MKKVLKLVLIVLMFAAGVFSFDTITAKAAVNDFQVKAILPSNNNPQSSYFDLKVKPNAEQTLRIRITNNSSKRQLFNVKPNNATTNSNGVIDYSLQAKKDASATTSFSDMLGDQTGKQVSVAGKSSATVSFKLRTPKQSFDGTVLGGFIIYSASAAEQAQKSKQSSNLAHYVIAARLVESTKQITPDLVYHGTKYVGTNGLPRIQVNLQNTQPTIIGDVHFKATVTGEGNKKVAKVDQKMLNFAPNSSFGYQLPTLNNQKLKSGQYRLNMTVKGDNGSWKFDKLFTVTDKDGKAAKIAKPGINWKQIIMWIIEGLAVLIVLGYIINKFRKWMKKD</sequence>
<feature type="domain" description="WxL Interacting Protein peptidoglycan binding" evidence="3">
    <location>
        <begin position="33"/>
        <end position="149"/>
    </location>
</feature>
<dbReference type="Pfam" id="PF06030">
    <property type="entry name" value="WxLIP_PGBD"/>
    <property type="match status" value="1"/>
</dbReference>
<dbReference type="Pfam" id="PF11797">
    <property type="entry name" value="WxLIP_HBD"/>
    <property type="match status" value="1"/>
</dbReference>
<dbReference type="InterPro" id="IPR021759">
    <property type="entry name" value="WxLIP_HBD"/>
</dbReference>
<accession>A0A1Z5J211</accession>
<reference evidence="5 6" key="1">
    <citation type="submission" date="2015-11" db="EMBL/GenBank/DDBJ databases">
        <title>Draft genome sequences of new species of the genus Lactobacillus isolated from orchardgrass silage.</title>
        <authorList>
            <person name="Tohno M."/>
            <person name="Tanizawa Y."/>
            <person name="Arita M."/>
        </authorList>
    </citation>
    <scope>NUCLEOTIDE SEQUENCE [LARGE SCALE GENOMIC DNA]</scope>
    <source>
        <strain evidence="5 6">IWT5</strain>
    </source>
</reference>
<dbReference type="AlphaFoldDB" id="A0A1Z5J211"/>
<keyword evidence="1" id="KW-1133">Transmembrane helix</keyword>
<keyword evidence="2" id="KW-0732">Signal</keyword>
<comment type="caution">
    <text evidence="5">The sequence shown here is derived from an EMBL/GenBank/DDBJ whole genome shotgun (WGS) entry which is preliminary data.</text>
</comment>
<evidence type="ECO:0000313" key="5">
    <source>
        <dbReference type="EMBL" id="GAX08083.1"/>
    </source>
</evidence>
<evidence type="ECO:0000256" key="2">
    <source>
        <dbReference type="SAM" id="SignalP"/>
    </source>
</evidence>
<evidence type="ECO:0000259" key="3">
    <source>
        <dbReference type="Pfam" id="PF06030"/>
    </source>
</evidence>
<gene>
    <name evidence="5" type="ORF">IWT5_01235</name>
</gene>
<keyword evidence="6" id="KW-1185">Reference proteome</keyword>
<evidence type="ECO:0000256" key="1">
    <source>
        <dbReference type="SAM" id="Phobius"/>
    </source>
</evidence>
<dbReference type="InterPro" id="IPR010317">
    <property type="entry name" value="WxLIP_PGBD"/>
</dbReference>
<dbReference type="Proteomes" id="UP000223370">
    <property type="component" value="Unassembled WGS sequence"/>
</dbReference>
<evidence type="ECO:0000313" key="6">
    <source>
        <dbReference type="Proteomes" id="UP000223370"/>
    </source>
</evidence>
<feature type="signal peptide" evidence="2">
    <location>
        <begin position="1"/>
        <end position="20"/>
    </location>
</feature>
<feature type="domain" description="WxL Interacting Protein host binding" evidence="4">
    <location>
        <begin position="166"/>
        <end position="293"/>
    </location>
</feature>
<dbReference type="OrthoDB" id="2365961at2"/>
<keyword evidence="1" id="KW-0812">Transmembrane</keyword>
<keyword evidence="1" id="KW-0472">Membrane</keyword>
<dbReference type="EMBL" id="BCMJ01000004">
    <property type="protein sequence ID" value="GAX08083.1"/>
    <property type="molecule type" value="Genomic_DNA"/>
</dbReference>
<name>A0A1Z5J211_9LACO</name>
<feature type="transmembrane region" description="Helical" evidence="1">
    <location>
        <begin position="307"/>
        <end position="325"/>
    </location>
</feature>
<dbReference type="RefSeq" id="WP_098824523.1">
    <property type="nucleotide sequence ID" value="NZ_BCMJ01000004.1"/>
</dbReference>
<feature type="chain" id="PRO_5039290385" evidence="2">
    <location>
        <begin position="21"/>
        <end position="335"/>
    </location>
</feature>
<proteinExistence type="predicted"/>
<protein>
    <submittedName>
        <fullName evidence="5">Cell surface protein</fullName>
    </submittedName>
</protein>
<organism evidence="5 6">
    <name type="scientific">Secundilactobacillus silagincola</name>
    <dbReference type="NCBI Taxonomy" id="1714681"/>
    <lineage>
        <taxon>Bacteria</taxon>
        <taxon>Bacillati</taxon>
        <taxon>Bacillota</taxon>
        <taxon>Bacilli</taxon>
        <taxon>Lactobacillales</taxon>
        <taxon>Lactobacillaceae</taxon>
        <taxon>Secundilactobacillus</taxon>
    </lineage>
</organism>
<evidence type="ECO:0000259" key="4">
    <source>
        <dbReference type="Pfam" id="PF11797"/>
    </source>
</evidence>